<protein>
    <submittedName>
        <fullName evidence="1">Uncharacterized protein</fullName>
    </submittedName>
</protein>
<reference evidence="2" key="1">
    <citation type="journal article" date="2024" name="Proc. Natl. Acad. Sci. U.S.A.">
        <title>Extraordinary preservation of gene collinearity over three hundred million years revealed in homosporous lycophytes.</title>
        <authorList>
            <person name="Li C."/>
            <person name="Wickell D."/>
            <person name="Kuo L.Y."/>
            <person name="Chen X."/>
            <person name="Nie B."/>
            <person name="Liao X."/>
            <person name="Peng D."/>
            <person name="Ji J."/>
            <person name="Jenkins J."/>
            <person name="Williams M."/>
            <person name="Shu S."/>
            <person name="Plott C."/>
            <person name="Barry K."/>
            <person name="Rajasekar S."/>
            <person name="Grimwood J."/>
            <person name="Han X."/>
            <person name="Sun S."/>
            <person name="Hou Z."/>
            <person name="He W."/>
            <person name="Dai G."/>
            <person name="Sun C."/>
            <person name="Schmutz J."/>
            <person name="Leebens-Mack J.H."/>
            <person name="Li F.W."/>
            <person name="Wang L."/>
        </authorList>
    </citation>
    <scope>NUCLEOTIDE SEQUENCE [LARGE SCALE GENOMIC DNA]</scope>
    <source>
        <strain evidence="2">cv. PW_Plant_1</strain>
    </source>
</reference>
<evidence type="ECO:0000313" key="2">
    <source>
        <dbReference type="Proteomes" id="UP001162992"/>
    </source>
</evidence>
<proteinExistence type="predicted"/>
<comment type="caution">
    <text evidence="1">The sequence shown here is derived from an EMBL/GenBank/DDBJ whole genome shotgun (WGS) entry which is preliminary data.</text>
</comment>
<dbReference type="Proteomes" id="UP001162992">
    <property type="component" value="Chromosome 3"/>
</dbReference>
<accession>A0ACC2E677</accession>
<dbReference type="EMBL" id="CM055094">
    <property type="protein sequence ID" value="KAJ7562079.1"/>
    <property type="molecule type" value="Genomic_DNA"/>
</dbReference>
<gene>
    <name evidence="1" type="ORF">O6H91_03G054400</name>
</gene>
<organism evidence="1 2">
    <name type="scientific">Diphasiastrum complanatum</name>
    <name type="common">Issler's clubmoss</name>
    <name type="synonym">Lycopodium complanatum</name>
    <dbReference type="NCBI Taxonomy" id="34168"/>
    <lineage>
        <taxon>Eukaryota</taxon>
        <taxon>Viridiplantae</taxon>
        <taxon>Streptophyta</taxon>
        <taxon>Embryophyta</taxon>
        <taxon>Tracheophyta</taxon>
        <taxon>Lycopodiopsida</taxon>
        <taxon>Lycopodiales</taxon>
        <taxon>Lycopodiaceae</taxon>
        <taxon>Lycopodioideae</taxon>
        <taxon>Diphasiastrum</taxon>
    </lineage>
</organism>
<evidence type="ECO:0000313" key="1">
    <source>
        <dbReference type="EMBL" id="KAJ7562079.1"/>
    </source>
</evidence>
<keyword evidence="2" id="KW-1185">Reference proteome</keyword>
<sequence length="404" mass="45854">MRRFTSSNTCGNEDDSNIVTKHEWGSDLELANPRAFFDFFSSQPCVSEGYVSPNAGTDSSSWLGPASRGTTDQFSAENGPEIANLTLQWQQKVEQLELTEESSSSSPILYAAISPAGRQAIRSTLPLPLDSTVAAGVLGSGNYYQSALACSSDNKFRQSLTPEAKIECVDNSGLEFVRDKLQHVRELEALQSSDQGISSNFSDLLQSCTSSIQLERRAGSSSLPGSTITLTELSRYFDMPITQASKKLKVGLTVLKKRCREFGIPRWPHRKLKSLDSLIHNMQEVAKGSDQGGVLMSTVKDELRELENQKTWMQEKPGMDLTDRTKRLRQACFKNNYKRRRRRQQHQHQDQDQHQQQQQHQQQHRHQHQHQHQQYQHHQLQHYVSEELQLHIFTESPCSSWGSL</sequence>
<name>A0ACC2E677_DIPCM</name>